<evidence type="ECO:0000259" key="13">
    <source>
        <dbReference type="Pfam" id="PF20974"/>
    </source>
</evidence>
<evidence type="ECO:0000256" key="10">
    <source>
        <dbReference type="RuleBase" id="RU363037"/>
    </source>
</evidence>
<dbReference type="FunFam" id="3.90.800.10:FF:000001">
    <property type="entry name" value="Glutamine--tRNA ligase"/>
    <property type="match status" value="1"/>
</dbReference>
<dbReference type="InterPro" id="IPR050132">
    <property type="entry name" value="Gln/Glu-tRNA_Ligase"/>
</dbReference>
<proteinExistence type="inferred from homology"/>
<dbReference type="SUPFAM" id="SSF52374">
    <property type="entry name" value="Nucleotidylyl transferase"/>
    <property type="match status" value="1"/>
</dbReference>
<feature type="binding site" evidence="9">
    <location>
        <position position="65"/>
    </location>
    <ligand>
        <name>L-glutamine</name>
        <dbReference type="ChEBI" id="CHEBI:58359"/>
    </ligand>
</feature>
<feature type="binding site" evidence="9">
    <location>
        <position position="209"/>
    </location>
    <ligand>
        <name>L-glutamine</name>
        <dbReference type="ChEBI" id="CHEBI:58359"/>
    </ligand>
</feature>
<evidence type="ECO:0000256" key="4">
    <source>
        <dbReference type="ARBA" id="ARBA00022741"/>
    </source>
</evidence>
<dbReference type="CDD" id="cd00807">
    <property type="entry name" value="GlnRS_core"/>
    <property type="match status" value="1"/>
</dbReference>
<dbReference type="InterPro" id="IPR011035">
    <property type="entry name" value="Ribosomal_bL25/Gln-tRNA_synth"/>
</dbReference>
<dbReference type="HAMAP" id="MF_00126">
    <property type="entry name" value="Gln_tRNA_synth"/>
    <property type="match status" value="1"/>
</dbReference>
<evidence type="ECO:0000256" key="1">
    <source>
        <dbReference type="ARBA" id="ARBA00005594"/>
    </source>
</evidence>
<dbReference type="NCBIfam" id="NF011291">
    <property type="entry name" value="PRK14703.1"/>
    <property type="match status" value="1"/>
</dbReference>
<evidence type="ECO:0000313" key="15">
    <source>
        <dbReference type="Proteomes" id="UP000078459"/>
    </source>
</evidence>
<name>A0A179DLQ0_9SPHI</name>
<dbReference type="Gene3D" id="2.40.240.10">
    <property type="entry name" value="Ribosomal Protein L25, Chain P"/>
    <property type="match status" value="2"/>
</dbReference>
<evidence type="ECO:0000259" key="11">
    <source>
        <dbReference type="Pfam" id="PF00749"/>
    </source>
</evidence>
<dbReference type="NCBIfam" id="TIGR00440">
    <property type="entry name" value="glnS"/>
    <property type="match status" value="1"/>
</dbReference>
<dbReference type="GO" id="GO:0004819">
    <property type="term" value="F:glutamine-tRNA ligase activity"/>
    <property type="evidence" value="ECO:0007669"/>
    <property type="project" value="UniProtKB-UniRule"/>
</dbReference>
<dbReference type="InterPro" id="IPR049437">
    <property type="entry name" value="tRNA-synt_1c_C2"/>
</dbReference>
<dbReference type="InterPro" id="IPR000924">
    <property type="entry name" value="Glu/Gln-tRNA-synth"/>
</dbReference>
<evidence type="ECO:0000256" key="9">
    <source>
        <dbReference type="HAMAP-Rule" id="MF_00126"/>
    </source>
</evidence>
<dbReference type="Proteomes" id="UP000078459">
    <property type="component" value="Unassembled WGS sequence"/>
</dbReference>
<feature type="short sequence motif" description="'HIGH' region" evidence="9">
    <location>
        <begin position="32"/>
        <end position="42"/>
    </location>
</feature>
<dbReference type="InterPro" id="IPR001412">
    <property type="entry name" value="aa-tRNA-synth_I_CS"/>
</dbReference>
<dbReference type="InterPro" id="IPR020056">
    <property type="entry name" value="Rbsml_bL25/Gln-tRNA_synth_N"/>
</dbReference>
<reference evidence="14 15" key="1">
    <citation type="submission" date="2016-04" db="EMBL/GenBank/DDBJ databases">
        <authorList>
            <person name="Evans L.H."/>
            <person name="Alamgir A."/>
            <person name="Owens N."/>
            <person name="Weber N.D."/>
            <person name="Virtaneva K."/>
            <person name="Barbian K."/>
            <person name="Babar A."/>
            <person name="Rosenke K."/>
        </authorList>
    </citation>
    <scope>NUCLEOTIDE SEQUENCE [LARGE SCALE GENOMIC DNA]</scope>
    <source>
        <strain evidence="14 15">CCM 8644</strain>
    </source>
</reference>
<evidence type="ECO:0000256" key="8">
    <source>
        <dbReference type="ARBA" id="ARBA00048270"/>
    </source>
</evidence>
<dbReference type="GO" id="GO:0005829">
    <property type="term" value="C:cytosol"/>
    <property type="evidence" value="ECO:0007669"/>
    <property type="project" value="TreeGrafter"/>
</dbReference>
<feature type="binding site" evidence="9">
    <location>
        <position position="228"/>
    </location>
    <ligand>
        <name>ATP</name>
        <dbReference type="ChEBI" id="CHEBI:30616"/>
    </ligand>
</feature>
<keyword evidence="7 9" id="KW-0030">Aminoacyl-tRNA synthetase</keyword>
<dbReference type="InterPro" id="IPR020058">
    <property type="entry name" value="Glu/Gln-tRNA-synth_Ib_cat-dom"/>
</dbReference>
<reference evidence="14 15" key="2">
    <citation type="submission" date="2016-06" db="EMBL/GenBank/DDBJ databases">
        <title>Pedobacter psychrophilus sp. nov., isolated from Antarctic fragmentary rock.</title>
        <authorList>
            <person name="Svec P."/>
        </authorList>
    </citation>
    <scope>NUCLEOTIDE SEQUENCE [LARGE SCALE GENOMIC DNA]</scope>
    <source>
        <strain evidence="14 15">CCM 8644</strain>
    </source>
</reference>
<feature type="domain" description="Glutamyl/glutaminyl-tRNA synthetase class Ib catalytic" evidence="11">
    <location>
        <begin position="25"/>
        <end position="333"/>
    </location>
</feature>
<dbReference type="Gene3D" id="3.40.50.620">
    <property type="entry name" value="HUPs"/>
    <property type="match status" value="1"/>
</dbReference>
<dbReference type="InterPro" id="IPR020059">
    <property type="entry name" value="Glu/Gln-tRNA-synth_Ib_codon-bd"/>
</dbReference>
<comment type="subunit">
    <text evidence="9">Monomer.</text>
</comment>
<keyword evidence="2 9" id="KW-0963">Cytoplasm</keyword>
<feature type="binding site" evidence="9">
    <location>
        <begin position="33"/>
        <end position="35"/>
    </location>
    <ligand>
        <name>ATP</name>
        <dbReference type="ChEBI" id="CHEBI:30616"/>
    </ligand>
</feature>
<keyword evidence="15" id="KW-1185">Reference proteome</keyword>
<evidence type="ECO:0000256" key="3">
    <source>
        <dbReference type="ARBA" id="ARBA00022598"/>
    </source>
</evidence>
<evidence type="ECO:0000256" key="6">
    <source>
        <dbReference type="ARBA" id="ARBA00022917"/>
    </source>
</evidence>
<dbReference type="STRING" id="1826909.A5893_00580"/>
<dbReference type="RefSeq" id="WP_068820671.1">
    <property type="nucleotide sequence ID" value="NZ_LWHJ01000011.1"/>
</dbReference>
<comment type="caution">
    <text evidence="14">The sequence shown here is derived from an EMBL/GenBank/DDBJ whole genome shotgun (WGS) entry which is preliminary data.</text>
</comment>
<keyword evidence="3 9" id="KW-0436">Ligase</keyword>
<sequence length="560" mass="65062">MSEEKSLNFVEEIVENDLSSGKYDKIITRFPPEPNGFLHIGHASSICLNFGLTQKFNGYTNLRFDDTNPVTEDTIYVDAIKKDIAWLGFKWENELYASDYFDTLYEFAVKLIEKGFAYVDDLSAEEMANLKGTPTEIGKDSPFRNRSVAENLALFAQMKNGDFPDGSKTLRAKVDMAHVNMLMRDPILYRIKHAKHHRTGDKWCIYPMYDFAHGQSDAIEHVTHSVCTLEFIPHRDLYNWLIEKLGIYPSHQYEFARRNLNYTVTSKRKLLQLVNENFVNGWDDPRMPTISGLRRRGFTPSSIRNFCERIGIAKRDNLIEYSLLEFFIREDLNKTSWRRMAVLDPIKMVITNYPEGQEEMLHGENNPEVEGHDGERQIPFSNELWIERDDFMEEPPKKFFRLGPGLMSRLKNAYIVRCDDFVKDAAGNVTEIHCTYFPESKSGEDTSGLKVKGTMHWVSVKHAKTAEVRLYDRLFTSEEPDREEGDFKEYLNPESLTVLKNAYIEPDLANAQQQLEENPDRRYQFIRKGYFCLDADSTADHLIFNRTVTLKDTWAKEIGK</sequence>
<dbReference type="PANTHER" id="PTHR43097:SF5">
    <property type="entry name" value="GLUTAMATE--TRNA LIGASE"/>
    <property type="match status" value="1"/>
</dbReference>
<dbReference type="OrthoDB" id="9801560at2"/>
<dbReference type="GO" id="GO:0006424">
    <property type="term" value="P:glutamyl-tRNA aminoacylation"/>
    <property type="evidence" value="ECO:0007669"/>
    <property type="project" value="UniProtKB-UniRule"/>
</dbReference>
<comment type="catalytic activity">
    <reaction evidence="8 9">
        <text>tRNA(Gln) + L-glutamine + ATP = L-glutaminyl-tRNA(Gln) + AMP + diphosphate</text>
        <dbReference type="Rhea" id="RHEA:20121"/>
        <dbReference type="Rhea" id="RHEA-COMP:9662"/>
        <dbReference type="Rhea" id="RHEA-COMP:9681"/>
        <dbReference type="ChEBI" id="CHEBI:30616"/>
        <dbReference type="ChEBI" id="CHEBI:33019"/>
        <dbReference type="ChEBI" id="CHEBI:58359"/>
        <dbReference type="ChEBI" id="CHEBI:78442"/>
        <dbReference type="ChEBI" id="CHEBI:78521"/>
        <dbReference type="ChEBI" id="CHEBI:456215"/>
        <dbReference type="EC" id="6.1.1.18"/>
    </reaction>
</comment>
<evidence type="ECO:0000256" key="5">
    <source>
        <dbReference type="ARBA" id="ARBA00022840"/>
    </source>
</evidence>
<dbReference type="FunFam" id="1.10.1160.10:FF:000001">
    <property type="entry name" value="Glutamine--tRNA ligase"/>
    <property type="match status" value="1"/>
</dbReference>
<comment type="subcellular location">
    <subcellularLocation>
        <location evidence="9">Cytoplasm</location>
    </subcellularLocation>
</comment>
<gene>
    <name evidence="9" type="primary">glnS</name>
    <name evidence="14" type="ORF">A5893_00580</name>
</gene>
<dbReference type="PROSITE" id="PS00178">
    <property type="entry name" value="AA_TRNA_LIGASE_I"/>
    <property type="match status" value="1"/>
</dbReference>
<keyword evidence="4 9" id="KW-0547">Nucleotide-binding</keyword>
<evidence type="ECO:0000313" key="14">
    <source>
        <dbReference type="EMBL" id="OAQ41640.1"/>
    </source>
</evidence>
<feature type="domain" description="Glutamyl/glutaminyl-tRNA synthetase class Ib anti-codon binding" evidence="12">
    <location>
        <begin position="338"/>
        <end position="436"/>
    </location>
</feature>
<evidence type="ECO:0000259" key="12">
    <source>
        <dbReference type="Pfam" id="PF03950"/>
    </source>
</evidence>
<feature type="domain" description="tRNA synthetases class I (E and Q) anti-codon binding" evidence="13">
    <location>
        <begin position="454"/>
        <end position="534"/>
    </location>
</feature>
<dbReference type="InterPro" id="IPR014729">
    <property type="entry name" value="Rossmann-like_a/b/a_fold"/>
</dbReference>
<dbReference type="GO" id="GO:0006425">
    <property type="term" value="P:glutaminyl-tRNA aminoacylation"/>
    <property type="evidence" value="ECO:0007669"/>
    <property type="project" value="UniProtKB-UniRule"/>
</dbReference>
<dbReference type="AlphaFoldDB" id="A0A179DLQ0"/>
<dbReference type="Pfam" id="PF03950">
    <property type="entry name" value="tRNA-synt_1c_C"/>
    <property type="match status" value="1"/>
</dbReference>
<dbReference type="InterPro" id="IPR004514">
    <property type="entry name" value="Gln-tRNA-synth"/>
</dbReference>
<dbReference type="FunFam" id="3.40.50.620:FF:000037">
    <property type="entry name" value="Glutamine--tRNA ligase cytoplasmic"/>
    <property type="match status" value="1"/>
</dbReference>
<dbReference type="InterPro" id="IPR022861">
    <property type="entry name" value="Gln_tRNA_ligase_bac"/>
</dbReference>
<organism evidence="14 15">
    <name type="scientific">Pedobacter psychrophilus</name>
    <dbReference type="NCBI Taxonomy" id="1826909"/>
    <lineage>
        <taxon>Bacteria</taxon>
        <taxon>Pseudomonadati</taxon>
        <taxon>Bacteroidota</taxon>
        <taxon>Sphingobacteriia</taxon>
        <taxon>Sphingobacteriales</taxon>
        <taxon>Sphingobacteriaceae</taxon>
        <taxon>Pedobacter</taxon>
    </lineage>
</organism>
<dbReference type="EMBL" id="LWHJ01000011">
    <property type="protein sequence ID" value="OAQ41640.1"/>
    <property type="molecule type" value="Genomic_DNA"/>
</dbReference>
<dbReference type="Pfam" id="PF00749">
    <property type="entry name" value="tRNA-synt_1c"/>
    <property type="match status" value="1"/>
</dbReference>
<dbReference type="GO" id="GO:0005524">
    <property type="term" value="F:ATP binding"/>
    <property type="evidence" value="ECO:0007669"/>
    <property type="project" value="UniProtKB-UniRule"/>
</dbReference>
<protein>
    <recommendedName>
        <fullName evidence="9">Glutamine--tRNA ligase</fullName>
        <ecNumber evidence="9">6.1.1.18</ecNumber>
    </recommendedName>
    <alternativeName>
        <fullName evidence="9">Glutaminyl-tRNA synthetase</fullName>
        <shortName evidence="9">GlnRS</shortName>
    </alternativeName>
</protein>
<comment type="similarity">
    <text evidence="1 9 10">Belongs to the class-I aminoacyl-tRNA synthetase family.</text>
</comment>
<evidence type="ECO:0000256" key="7">
    <source>
        <dbReference type="ARBA" id="ARBA00023146"/>
    </source>
</evidence>
<dbReference type="Pfam" id="PF20974">
    <property type="entry name" value="tRNA-synt_1c_C2"/>
    <property type="match status" value="1"/>
</dbReference>
<feature type="short sequence motif" description="'KMSKS' region" evidence="9">
    <location>
        <begin position="264"/>
        <end position="268"/>
    </location>
</feature>
<comment type="caution">
    <text evidence="9">Lacks conserved residue(s) required for the propagation of feature annotation.</text>
</comment>
<dbReference type="EC" id="6.1.1.18" evidence="9"/>
<evidence type="ECO:0000256" key="2">
    <source>
        <dbReference type="ARBA" id="ARBA00022490"/>
    </source>
</evidence>
<keyword evidence="6 9" id="KW-0648">Protein biosynthesis</keyword>
<dbReference type="SUPFAM" id="SSF50715">
    <property type="entry name" value="Ribosomal protein L25-like"/>
    <property type="match status" value="1"/>
</dbReference>
<keyword evidence="5 9" id="KW-0067">ATP-binding</keyword>
<dbReference type="PRINTS" id="PR00987">
    <property type="entry name" value="TRNASYNTHGLU"/>
</dbReference>
<dbReference type="PANTHER" id="PTHR43097">
    <property type="entry name" value="GLUTAMINE-TRNA LIGASE"/>
    <property type="match status" value="1"/>
</dbReference>
<accession>A0A179DLQ0</accession>